<dbReference type="Proteomes" id="UP000322234">
    <property type="component" value="Unassembled WGS sequence"/>
</dbReference>
<reference evidence="1" key="1">
    <citation type="submission" date="2019-10" db="EMBL/GenBank/DDBJ databases">
        <title>The sequence and de novo assembly of the wild yak genome.</title>
        <authorList>
            <person name="Liu Y."/>
        </authorList>
    </citation>
    <scope>NUCLEOTIDE SEQUENCE [LARGE SCALE GENOMIC DNA]</scope>
    <source>
        <strain evidence="1">WY2019</strain>
    </source>
</reference>
<comment type="caution">
    <text evidence="1">The sequence shown here is derived from an EMBL/GenBank/DDBJ whole genome shotgun (WGS) entry which is preliminary data.</text>
</comment>
<evidence type="ECO:0000313" key="2">
    <source>
        <dbReference type="Proteomes" id="UP000322234"/>
    </source>
</evidence>
<gene>
    <name evidence="1" type="ORF">E5288_WYG015316</name>
</gene>
<proteinExistence type="predicted"/>
<dbReference type="AlphaFoldDB" id="A0A6B0RFM5"/>
<dbReference type="EMBL" id="VBQZ03000041">
    <property type="protein sequence ID" value="MXQ87831.1"/>
    <property type="molecule type" value="Genomic_DNA"/>
</dbReference>
<protein>
    <submittedName>
        <fullName evidence="1">Uncharacterized protein</fullName>
    </submittedName>
</protein>
<organism evidence="1 2">
    <name type="scientific">Bos mutus</name>
    <name type="common">wild yak</name>
    <dbReference type="NCBI Taxonomy" id="72004"/>
    <lineage>
        <taxon>Eukaryota</taxon>
        <taxon>Metazoa</taxon>
        <taxon>Chordata</taxon>
        <taxon>Craniata</taxon>
        <taxon>Vertebrata</taxon>
        <taxon>Euteleostomi</taxon>
        <taxon>Mammalia</taxon>
        <taxon>Eutheria</taxon>
        <taxon>Laurasiatheria</taxon>
        <taxon>Artiodactyla</taxon>
        <taxon>Ruminantia</taxon>
        <taxon>Pecora</taxon>
        <taxon>Bovidae</taxon>
        <taxon>Bovinae</taxon>
        <taxon>Bos</taxon>
    </lineage>
</organism>
<accession>A0A6B0RFM5</accession>
<keyword evidence="2" id="KW-1185">Reference proteome</keyword>
<sequence length="110" mass="12454">MAITSSSDKLLLCYQTFDKVNQKRTSFTSGNSSNQPQVRRHKKHSDIFFKVLRKGRTRYSFRKIEALLDSFMFTQPSAVLLLRGASGSPQHQMWALKVNTSSHTGYGNGP</sequence>
<name>A0A6B0RFM5_9CETA</name>
<evidence type="ECO:0000313" key="1">
    <source>
        <dbReference type="EMBL" id="MXQ87831.1"/>
    </source>
</evidence>